<evidence type="ECO:0000256" key="4">
    <source>
        <dbReference type="ARBA" id="ARBA00023163"/>
    </source>
</evidence>
<dbReference type="PANTHER" id="PTHR43133">
    <property type="entry name" value="RNA POLYMERASE ECF-TYPE SIGMA FACTO"/>
    <property type="match status" value="1"/>
</dbReference>
<organism evidence="7 8">
    <name type="scientific">Actinomadura fibrosa</name>
    <dbReference type="NCBI Taxonomy" id="111802"/>
    <lineage>
        <taxon>Bacteria</taxon>
        <taxon>Bacillati</taxon>
        <taxon>Actinomycetota</taxon>
        <taxon>Actinomycetes</taxon>
        <taxon>Streptosporangiales</taxon>
        <taxon>Thermomonosporaceae</taxon>
        <taxon>Actinomadura</taxon>
    </lineage>
</organism>
<dbReference type="PANTHER" id="PTHR43133:SF8">
    <property type="entry name" value="RNA POLYMERASE SIGMA FACTOR HI_1459-RELATED"/>
    <property type="match status" value="1"/>
</dbReference>
<evidence type="ECO:0000313" key="8">
    <source>
        <dbReference type="Proteomes" id="UP001597063"/>
    </source>
</evidence>
<keyword evidence="8" id="KW-1185">Reference proteome</keyword>
<keyword evidence="1" id="KW-0805">Transcription regulation</keyword>
<evidence type="ECO:0000256" key="2">
    <source>
        <dbReference type="ARBA" id="ARBA00023082"/>
    </source>
</evidence>
<proteinExistence type="predicted"/>
<name>A0ABW2XN56_9ACTN</name>
<keyword evidence="4" id="KW-0804">Transcription</keyword>
<dbReference type="InterPro" id="IPR013325">
    <property type="entry name" value="RNA_pol_sigma_r2"/>
</dbReference>
<evidence type="ECO:0000313" key="7">
    <source>
        <dbReference type="EMBL" id="MFD0687948.1"/>
    </source>
</evidence>
<evidence type="ECO:0000256" key="5">
    <source>
        <dbReference type="SAM" id="MobiDB-lite"/>
    </source>
</evidence>
<evidence type="ECO:0000259" key="6">
    <source>
        <dbReference type="Pfam" id="PF04542"/>
    </source>
</evidence>
<dbReference type="Proteomes" id="UP001597063">
    <property type="component" value="Unassembled WGS sequence"/>
</dbReference>
<keyword evidence="2" id="KW-0731">Sigma factor</keyword>
<feature type="region of interest" description="Disordered" evidence="5">
    <location>
        <begin position="91"/>
        <end position="118"/>
    </location>
</feature>
<evidence type="ECO:0000256" key="3">
    <source>
        <dbReference type="ARBA" id="ARBA00023125"/>
    </source>
</evidence>
<dbReference type="EMBL" id="JBHTGP010000013">
    <property type="protein sequence ID" value="MFD0687948.1"/>
    <property type="molecule type" value="Genomic_DNA"/>
</dbReference>
<reference evidence="8" key="1">
    <citation type="journal article" date="2019" name="Int. J. Syst. Evol. Microbiol.">
        <title>The Global Catalogue of Microorganisms (GCM) 10K type strain sequencing project: providing services to taxonomists for standard genome sequencing and annotation.</title>
        <authorList>
            <consortium name="The Broad Institute Genomics Platform"/>
            <consortium name="The Broad Institute Genome Sequencing Center for Infectious Disease"/>
            <person name="Wu L."/>
            <person name="Ma J."/>
        </authorList>
    </citation>
    <scope>NUCLEOTIDE SEQUENCE [LARGE SCALE GENOMIC DNA]</scope>
    <source>
        <strain evidence="8">JCM 9371</strain>
    </source>
</reference>
<comment type="caution">
    <text evidence="7">The sequence shown here is derived from an EMBL/GenBank/DDBJ whole genome shotgun (WGS) entry which is preliminary data.</text>
</comment>
<gene>
    <name evidence="7" type="ORF">ACFQZM_25860</name>
</gene>
<accession>A0ABW2XN56</accession>
<keyword evidence="3" id="KW-0238">DNA-binding</keyword>
<dbReference type="InterPro" id="IPR007627">
    <property type="entry name" value="RNA_pol_sigma70_r2"/>
</dbReference>
<evidence type="ECO:0000256" key="1">
    <source>
        <dbReference type="ARBA" id="ARBA00023015"/>
    </source>
</evidence>
<feature type="domain" description="RNA polymerase sigma-70 region 2" evidence="6">
    <location>
        <begin position="25"/>
        <end position="91"/>
    </location>
</feature>
<dbReference type="InterPro" id="IPR014284">
    <property type="entry name" value="RNA_pol_sigma-70_dom"/>
</dbReference>
<dbReference type="RefSeq" id="WP_131761326.1">
    <property type="nucleotide sequence ID" value="NZ_CAACUY010000159.1"/>
</dbReference>
<sequence length="206" mass="22125">MRDDPTAGALVARARDHDKDAWDAIVERYAPMVWSICTRAGLGRADVDDVAQTVWLTLVESLGDLRDPAALPTWLAKTAWRECRRALARANADTGPAAGLDTESDAGSDARPDTGSPVDRALRNAALVEGFRQLAPDARRLLSLLMRRPPVPLETIGATLGMPVEAIASARERCLDELRRSPAVAVLIRTGPEDGGGRDGNAVVER</sequence>
<dbReference type="Gene3D" id="1.10.1740.10">
    <property type="match status" value="1"/>
</dbReference>
<dbReference type="Pfam" id="PF04542">
    <property type="entry name" value="Sigma70_r2"/>
    <property type="match status" value="1"/>
</dbReference>
<dbReference type="SUPFAM" id="SSF88946">
    <property type="entry name" value="Sigma2 domain of RNA polymerase sigma factors"/>
    <property type="match status" value="1"/>
</dbReference>
<dbReference type="InterPro" id="IPR039425">
    <property type="entry name" value="RNA_pol_sigma-70-like"/>
</dbReference>
<dbReference type="NCBIfam" id="TIGR02937">
    <property type="entry name" value="sigma70-ECF"/>
    <property type="match status" value="1"/>
</dbReference>
<protein>
    <submittedName>
        <fullName evidence="7">RNA polymerase sigma factor</fullName>
    </submittedName>
</protein>